<protein>
    <recommendedName>
        <fullName evidence="1">tRNA(Ile)-lysidine synthetase</fullName>
        <ecNumber evidence="1">6.3.4.19</ecNumber>
    </recommendedName>
</protein>
<evidence type="ECO:0000256" key="3">
    <source>
        <dbReference type="ARBA" id="ARBA00022694"/>
    </source>
</evidence>
<sequence>MPGPIPPITTAEFFQYLQRCIPPTGWSNRIAVANSGGPDSTALLFLLNALLQERAALKFPPEQYKPGSPRSTPGVPREVVSVHVNHSLQDAASTMECSAIQTAERLGIRHSTEKIPWGEHPFPSRKEVDEKVAREARYHRLFEAMQDFRTNVVAFGHHADDQVETSIMRMSQGSSSRGLAAMRPVRRWGMGKRDQDYYSFGAEGMRSWIVRPLLPVSKDRILATCEANKLDYVNDPTNFQPGLTLRNGVRDILSPKAQDSLSYITTKRQTKIKIEPYIEQLRAMVPNIHPREQLHEAVRLYGIRLEEAELQATNVLMRARMPSPASTLLLKSRELAEAVDEDVRIALIRRCLRFVSHGPWGSVWSEASGDRDTLRRVAQLLWPNEPRPPPSELPIDPKTGMPEDPRRPFSAGGGVVVYPAVIKLRDGSIRFRSPEEGEVEGWIFARSPPYTKPRAPPGSYAIADVTDQLLAARAAGQKEYRVLYDYRFELCFDLSRQLPQDVRDELEMRRARIVIHPDTKWVLPKVMLEGKRTAKCIGRYLWDLPGWKDTQRRPLKLQGWIDMRFVRSLEAV</sequence>
<evidence type="ECO:0000256" key="1">
    <source>
        <dbReference type="ARBA" id="ARBA00013267"/>
    </source>
</evidence>
<evidence type="ECO:0000256" key="2">
    <source>
        <dbReference type="ARBA" id="ARBA00022598"/>
    </source>
</evidence>
<dbReference type="Proteomes" id="UP001215151">
    <property type="component" value="Unassembled WGS sequence"/>
</dbReference>
<dbReference type="InterPro" id="IPR012094">
    <property type="entry name" value="tRNA_Ile_lys_synt"/>
</dbReference>
<dbReference type="SUPFAM" id="SSF52402">
    <property type="entry name" value="Adenine nucleotide alpha hydrolases-like"/>
    <property type="match status" value="1"/>
</dbReference>
<comment type="caution">
    <text evidence="9">The sequence shown here is derived from an EMBL/GenBank/DDBJ whole genome shotgun (WGS) entry which is preliminary data.</text>
</comment>
<dbReference type="NCBIfam" id="TIGR02432">
    <property type="entry name" value="lysidine_TilS_N"/>
    <property type="match status" value="1"/>
</dbReference>
<dbReference type="GO" id="GO:0008033">
    <property type="term" value="P:tRNA processing"/>
    <property type="evidence" value="ECO:0007669"/>
    <property type="project" value="UniProtKB-KW"/>
</dbReference>
<organism evidence="9 10">
    <name type="scientific">Trametes cubensis</name>
    <dbReference type="NCBI Taxonomy" id="1111947"/>
    <lineage>
        <taxon>Eukaryota</taxon>
        <taxon>Fungi</taxon>
        <taxon>Dikarya</taxon>
        <taxon>Basidiomycota</taxon>
        <taxon>Agaricomycotina</taxon>
        <taxon>Agaricomycetes</taxon>
        <taxon>Polyporales</taxon>
        <taxon>Polyporaceae</taxon>
        <taxon>Trametes</taxon>
    </lineage>
</organism>
<proteinExistence type="inferred from homology"/>
<evidence type="ECO:0000256" key="4">
    <source>
        <dbReference type="ARBA" id="ARBA00022741"/>
    </source>
</evidence>
<dbReference type="PANTHER" id="PTHR43033:SF1">
    <property type="entry name" value="TRNA(ILE)-LYSIDINE SYNTHASE-RELATED"/>
    <property type="match status" value="1"/>
</dbReference>
<evidence type="ECO:0000256" key="7">
    <source>
        <dbReference type="SAM" id="MobiDB-lite"/>
    </source>
</evidence>
<keyword evidence="2" id="KW-0436">Ligase</keyword>
<dbReference type="Gene3D" id="3.40.50.620">
    <property type="entry name" value="HUPs"/>
    <property type="match status" value="1"/>
</dbReference>
<dbReference type="InterPro" id="IPR012795">
    <property type="entry name" value="tRNA_Ile_lys_synt_N"/>
</dbReference>
<evidence type="ECO:0000313" key="10">
    <source>
        <dbReference type="Proteomes" id="UP001215151"/>
    </source>
</evidence>
<dbReference type="InterPro" id="IPR011063">
    <property type="entry name" value="TilS/TtcA_N"/>
</dbReference>
<evidence type="ECO:0000313" key="9">
    <source>
        <dbReference type="EMBL" id="KAJ8496807.1"/>
    </source>
</evidence>
<dbReference type="CDD" id="cd01992">
    <property type="entry name" value="TilS_N"/>
    <property type="match status" value="1"/>
</dbReference>
<evidence type="ECO:0000259" key="8">
    <source>
        <dbReference type="Pfam" id="PF01171"/>
    </source>
</evidence>
<dbReference type="HAMAP" id="MF_01161">
    <property type="entry name" value="tRNA_Ile_lys_synt"/>
    <property type="match status" value="1"/>
</dbReference>
<comment type="catalytic activity">
    <reaction evidence="6">
        <text>cytidine(34) in tRNA(Ile2) + L-lysine + ATP = lysidine(34) in tRNA(Ile2) + AMP + diphosphate + H(+)</text>
        <dbReference type="Rhea" id="RHEA:43744"/>
        <dbReference type="Rhea" id="RHEA-COMP:10625"/>
        <dbReference type="Rhea" id="RHEA-COMP:10670"/>
        <dbReference type="ChEBI" id="CHEBI:15378"/>
        <dbReference type="ChEBI" id="CHEBI:30616"/>
        <dbReference type="ChEBI" id="CHEBI:32551"/>
        <dbReference type="ChEBI" id="CHEBI:33019"/>
        <dbReference type="ChEBI" id="CHEBI:82748"/>
        <dbReference type="ChEBI" id="CHEBI:83665"/>
        <dbReference type="ChEBI" id="CHEBI:456215"/>
        <dbReference type="EC" id="6.3.4.19"/>
    </reaction>
</comment>
<dbReference type="InterPro" id="IPR014729">
    <property type="entry name" value="Rossmann-like_a/b/a_fold"/>
</dbReference>
<feature type="region of interest" description="Disordered" evidence="7">
    <location>
        <begin position="383"/>
        <end position="403"/>
    </location>
</feature>
<feature type="domain" description="tRNA(Ile)-lysidine/2-thiocytidine synthase N-terminal" evidence="8">
    <location>
        <begin position="30"/>
        <end position="251"/>
    </location>
</feature>
<name>A0AAD7U2I8_9APHY</name>
<keyword evidence="3" id="KW-0819">tRNA processing</keyword>
<dbReference type="GO" id="GO:0032267">
    <property type="term" value="F:tRNA(Ile)-lysidine synthase activity"/>
    <property type="evidence" value="ECO:0007669"/>
    <property type="project" value="UniProtKB-EC"/>
</dbReference>
<evidence type="ECO:0000256" key="5">
    <source>
        <dbReference type="ARBA" id="ARBA00022840"/>
    </source>
</evidence>
<keyword evidence="4" id="KW-0547">Nucleotide-binding</keyword>
<dbReference type="Pfam" id="PF01171">
    <property type="entry name" value="ATP_bind_3"/>
    <property type="match status" value="1"/>
</dbReference>
<gene>
    <name evidence="9" type="ORF">ONZ51_g902</name>
</gene>
<keyword evidence="5" id="KW-0067">ATP-binding</keyword>
<dbReference type="PANTHER" id="PTHR43033">
    <property type="entry name" value="TRNA(ILE)-LYSIDINE SYNTHASE-RELATED"/>
    <property type="match status" value="1"/>
</dbReference>
<keyword evidence="10" id="KW-1185">Reference proteome</keyword>
<evidence type="ECO:0000256" key="6">
    <source>
        <dbReference type="ARBA" id="ARBA00048539"/>
    </source>
</evidence>
<reference evidence="9" key="1">
    <citation type="submission" date="2022-11" db="EMBL/GenBank/DDBJ databases">
        <title>Genome Sequence of Cubamyces cubensis.</title>
        <authorList>
            <person name="Buettner E."/>
        </authorList>
    </citation>
    <scope>NUCLEOTIDE SEQUENCE</scope>
    <source>
        <strain evidence="9">MPL-01</strain>
    </source>
</reference>
<dbReference type="AlphaFoldDB" id="A0AAD7U2I8"/>
<dbReference type="EC" id="6.3.4.19" evidence="1"/>
<dbReference type="GO" id="GO:0005524">
    <property type="term" value="F:ATP binding"/>
    <property type="evidence" value="ECO:0007669"/>
    <property type="project" value="UniProtKB-KW"/>
</dbReference>
<accession>A0AAD7U2I8</accession>
<dbReference type="EMBL" id="JAPEVG010000011">
    <property type="protein sequence ID" value="KAJ8496807.1"/>
    <property type="molecule type" value="Genomic_DNA"/>
</dbReference>